<proteinExistence type="predicted"/>
<dbReference type="EMBL" id="BBLG01000001">
    <property type="protein sequence ID" value="GAK75163.1"/>
    <property type="molecule type" value="Genomic_DNA"/>
</dbReference>
<evidence type="ECO:0000313" key="1">
    <source>
        <dbReference type="EMBL" id="GAK75163.1"/>
    </source>
</evidence>
<dbReference type="AlphaFoldDB" id="A0A081D8B7"/>
<protein>
    <submittedName>
        <fullName evidence="1">Secreted protein containing tetratricopeptidere peats</fullName>
    </submittedName>
</protein>
<comment type="caution">
    <text evidence="1">The sequence shown here is derived from an EMBL/GenBank/DDBJ whole genome shotgun (WGS) entry which is preliminary data.</text>
</comment>
<name>A0A081D8B7_NONUL</name>
<accession>A0A081D8B7</accession>
<dbReference type="SUPFAM" id="SSF48452">
    <property type="entry name" value="TPR-like"/>
    <property type="match status" value="1"/>
</dbReference>
<organism evidence="1 2">
    <name type="scientific">Nonlabens ulvanivorans</name>
    <name type="common">Persicivirga ulvanivorans</name>
    <dbReference type="NCBI Taxonomy" id="906888"/>
    <lineage>
        <taxon>Bacteria</taxon>
        <taxon>Pseudomonadati</taxon>
        <taxon>Bacteroidota</taxon>
        <taxon>Flavobacteriia</taxon>
        <taxon>Flavobacteriales</taxon>
        <taxon>Flavobacteriaceae</taxon>
        <taxon>Nonlabens</taxon>
    </lineage>
</organism>
<dbReference type="Proteomes" id="UP000028980">
    <property type="component" value="Unassembled WGS sequence"/>
</dbReference>
<dbReference type="InterPro" id="IPR011990">
    <property type="entry name" value="TPR-like_helical_dom_sf"/>
</dbReference>
<reference evidence="1 2" key="1">
    <citation type="journal article" date="2014" name="Genome Announc.">
        <title>Draft Genome Sequences of Marine Flavobacterium Nonlabens Strains NR17, NR24, NR27, NR32, NR33, and Ara13.</title>
        <authorList>
            <person name="Nakanishi M."/>
            <person name="Meirelles P."/>
            <person name="Suzuki R."/>
            <person name="Takatani N."/>
            <person name="Mino S."/>
            <person name="Suda W."/>
            <person name="Oshima K."/>
            <person name="Hattori M."/>
            <person name="Ohkuma M."/>
            <person name="Hosokawa M."/>
            <person name="Miyashita K."/>
            <person name="Thompson F.L."/>
            <person name="Niwa A."/>
            <person name="Sawabe T."/>
            <person name="Sawabe T."/>
        </authorList>
    </citation>
    <scope>NUCLEOTIDE SEQUENCE [LARGE SCALE GENOMIC DNA]</scope>
    <source>
        <strain evidence="2">JCM19296</strain>
    </source>
</reference>
<dbReference type="Gene3D" id="1.25.40.10">
    <property type="entry name" value="Tetratricopeptide repeat domain"/>
    <property type="match status" value="1"/>
</dbReference>
<gene>
    <name evidence="1" type="ORF">JCM19296_741</name>
</gene>
<evidence type="ECO:0000313" key="2">
    <source>
        <dbReference type="Proteomes" id="UP000028980"/>
    </source>
</evidence>
<sequence length="80" mass="9627">MAENYMDQGEYGKALKIYNKIYEENKRNINNLYKVIDIHQQLEQYQQVDSLINDAEKFMRNNKSLTIERGYNLTLKVKIH</sequence>